<dbReference type="SUPFAM" id="SSF53850">
    <property type="entry name" value="Periplasmic binding protein-like II"/>
    <property type="match status" value="1"/>
</dbReference>
<dbReference type="InterPro" id="IPR018389">
    <property type="entry name" value="DctP_fam"/>
</dbReference>
<dbReference type="PANTHER" id="PTHR33376">
    <property type="match status" value="1"/>
</dbReference>
<evidence type="ECO:0000256" key="3">
    <source>
        <dbReference type="ARBA" id="ARBA00022729"/>
    </source>
</evidence>
<dbReference type="InterPro" id="IPR004682">
    <property type="entry name" value="TRAP_DctP"/>
</dbReference>
<dbReference type="PANTHER" id="PTHR33376:SF7">
    <property type="entry name" value="C4-DICARBOXYLATE-BINDING PROTEIN DCTB"/>
    <property type="match status" value="1"/>
</dbReference>
<dbReference type="NCBIfam" id="NF037995">
    <property type="entry name" value="TRAP_S1"/>
    <property type="match status" value="1"/>
</dbReference>
<dbReference type="EMBL" id="CP048836">
    <property type="protein sequence ID" value="QID19834.1"/>
    <property type="molecule type" value="Genomic_DNA"/>
</dbReference>
<gene>
    <name evidence="4" type="ORF">G3580_12675</name>
</gene>
<dbReference type="GO" id="GO:0030288">
    <property type="term" value="C:outer membrane-bounded periplasmic space"/>
    <property type="evidence" value="ECO:0007669"/>
    <property type="project" value="InterPro"/>
</dbReference>
<reference evidence="4 5" key="1">
    <citation type="submission" date="2020-02" db="EMBL/GenBank/DDBJ databases">
        <title>Nitrogenibacter mangrovi gen. nov., sp. nov. isolated from mangrove sediment, a denitrifying betaproteobacterium.</title>
        <authorList>
            <person name="Liao H."/>
            <person name="Tian Y."/>
        </authorList>
    </citation>
    <scope>NUCLEOTIDE SEQUENCE [LARGE SCALE GENOMIC DNA]</scope>
    <source>
        <strain evidence="4 5">M9-3-2</strain>
    </source>
</reference>
<dbReference type="AlphaFoldDB" id="A0A6C1BC20"/>
<name>A0A6C1BC20_9RHOO</name>
<dbReference type="InterPro" id="IPR038404">
    <property type="entry name" value="TRAP_DctP_sf"/>
</dbReference>
<evidence type="ECO:0000313" key="4">
    <source>
        <dbReference type="EMBL" id="QID19834.1"/>
    </source>
</evidence>
<dbReference type="GO" id="GO:0055085">
    <property type="term" value="P:transmembrane transport"/>
    <property type="evidence" value="ECO:0007669"/>
    <property type="project" value="InterPro"/>
</dbReference>
<accession>A0A6C1BC20</accession>
<dbReference type="CDD" id="cd13603">
    <property type="entry name" value="PBP2_TRAP_Siap_TeaA_like"/>
    <property type="match status" value="1"/>
</dbReference>
<evidence type="ECO:0000313" key="5">
    <source>
        <dbReference type="Proteomes" id="UP000501991"/>
    </source>
</evidence>
<dbReference type="Gene3D" id="3.40.190.170">
    <property type="entry name" value="Bacterial extracellular solute-binding protein, family 7"/>
    <property type="match status" value="1"/>
</dbReference>
<dbReference type="Proteomes" id="UP000501991">
    <property type="component" value="Chromosome"/>
</dbReference>
<evidence type="ECO:0000256" key="2">
    <source>
        <dbReference type="ARBA" id="ARBA00022448"/>
    </source>
</evidence>
<comment type="similarity">
    <text evidence="1">Belongs to the bacterial solute-binding protein 7 family.</text>
</comment>
<keyword evidence="5" id="KW-1185">Reference proteome</keyword>
<evidence type="ECO:0000256" key="1">
    <source>
        <dbReference type="ARBA" id="ARBA00009023"/>
    </source>
</evidence>
<organism evidence="4 5">
    <name type="scientific">Nitrogeniibacter mangrovi</name>
    <dbReference type="NCBI Taxonomy" id="2016596"/>
    <lineage>
        <taxon>Bacteria</taxon>
        <taxon>Pseudomonadati</taxon>
        <taxon>Pseudomonadota</taxon>
        <taxon>Betaproteobacteria</taxon>
        <taxon>Rhodocyclales</taxon>
        <taxon>Zoogloeaceae</taxon>
        <taxon>Nitrogeniibacter</taxon>
    </lineage>
</organism>
<keyword evidence="2" id="KW-0813">Transport</keyword>
<keyword evidence="3" id="KW-0732">Signal</keyword>
<dbReference type="Pfam" id="PF03480">
    <property type="entry name" value="DctP"/>
    <property type="match status" value="1"/>
</dbReference>
<protein>
    <submittedName>
        <fullName evidence="4">TRAP transporter substrate-binding protein</fullName>
    </submittedName>
</protein>
<proteinExistence type="inferred from homology"/>
<sequence length="319" mass="35046">MSVAAFAACLGGNAMAEPVVVRIASHVSALSPEHAQSQLFAAEIEKRLPGQFEFQLFPSGQLGNEKALLANLQAGSIEMVNIASGVLKLDKKLGIFDLPWLFTDRAHVRRAMAAGLEDAVRARIEEVGGVKVVGIYENGFRHVINTKRPIRTPADLEGLKIRISGGKFRQAVFKDLGATPQSVPWGETFTSLQTGVVDGAEAATYGFYEQKHYEVAKYMSLTSHVYTPSFLMMSNAFYDSLSPEQRKVFMEVGRQITDAAYDLSAQLEERYLAEMKAKAEVNTVDLAAFQAATEGVRAKYEESFGDEYLKFVKSTRTAP</sequence>
<dbReference type="NCBIfam" id="TIGR00787">
    <property type="entry name" value="dctP"/>
    <property type="match status" value="1"/>
</dbReference>
<dbReference type="PIRSF" id="PIRSF006470">
    <property type="entry name" value="DctB"/>
    <property type="match status" value="1"/>
</dbReference>
<dbReference type="KEGG" id="azq:G3580_12675"/>